<evidence type="ECO:0000256" key="2">
    <source>
        <dbReference type="ARBA" id="ARBA00022679"/>
    </source>
</evidence>
<evidence type="ECO:0000256" key="3">
    <source>
        <dbReference type="ARBA" id="ARBA00022741"/>
    </source>
</evidence>
<dbReference type="EMBL" id="JADCNL010000006">
    <property type="protein sequence ID" value="KAG0477503.1"/>
    <property type="molecule type" value="Genomic_DNA"/>
</dbReference>
<evidence type="ECO:0000256" key="4">
    <source>
        <dbReference type="ARBA" id="ARBA00022777"/>
    </source>
</evidence>
<name>A0A835UXJ7_VANPL</name>
<protein>
    <recommendedName>
        <fullName evidence="8">Protein kinase domain-containing protein</fullName>
    </recommendedName>
</protein>
<dbReference type="InterPro" id="IPR011009">
    <property type="entry name" value="Kinase-like_dom_sf"/>
</dbReference>
<dbReference type="Gene3D" id="3.30.200.20">
    <property type="entry name" value="Phosphorylase Kinase, domain 1"/>
    <property type="match status" value="1"/>
</dbReference>
<dbReference type="InterPro" id="IPR017441">
    <property type="entry name" value="Protein_kinase_ATP_BS"/>
</dbReference>
<evidence type="ECO:0000313" key="10">
    <source>
        <dbReference type="EMBL" id="KAG0479097.1"/>
    </source>
</evidence>
<evidence type="ECO:0000313" key="12">
    <source>
        <dbReference type="Proteomes" id="UP000639772"/>
    </source>
</evidence>
<reference evidence="11 12" key="1">
    <citation type="journal article" date="2020" name="Nat. Food">
        <title>A phased Vanilla planifolia genome enables genetic improvement of flavour and production.</title>
        <authorList>
            <person name="Hasing T."/>
            <person name="Tang H."/>
            <person name="Brym M."/>
            <person name="Khazi F."/>
            <person name="Huang T."/>
            <person name="Chambers A.H."/>
        </authorList>
    </citation>
    <scope>NUCLEOTIDE SEQUENCE [LARGE SCALE GENOMIC DNA]</scope>
    <source>
        <tissue evidence="9">Leaf</tissue>
    </source>
</reference>
<keyword evidence="2" id="KW-0808">Transferase</keyword>
<dbReference type="InterPro" id="IPR000719">
    <property type="entry name" value="Prot_kinase_dom"/>
</dbReference>
<sequence>MKNFTYEEVSAATNDFDLDLLVGKGSHGSVYKALLKGGVAVAVKQPKPAGADRSKLDNEIDILSSCRSKHIVNLVGVARSPGGDKLLIMEYMPNGSLEELLHSSPDPPDWRRRVAVALGVGRALLGLHLASPPIVHRDVKPANVLFDARWRARLADFSLATRCDGSCVPAAGTLGYIDPGYVRPGQLWPGVDVFSFGVMLLELLTGGRAIEVGRDPAWVVEWAVPRIGKGGETALEVTDGRVGVGEGMEVVVEKMMEVAARCLSKEWSRRPGMEEVAEELERAVERVWRPVCDVGEVVQAVGRWMQGWRRRRQKRVTSTATTKIIYEIDGGD</sequence>
<evidence type="ECO:0000256" key="5">
    <source>
        <dbReference type="ARBA" id="ARBA00022840"/>
    </source>
</evidence>
<accession>A0A835UXJ7</accession>
<evidence type="ECO:0000259" key="8">
    <source>
        <dbReference type="PROSITE" id="PS50011"/>
    </source>
</evidence>
<dbReference type="SUPFAM" id="SSF56112">
    <property type="entry name" value="Protein kinase-like (PK-like)"/>
    <property type="match status" value="1"/>
</dbReference>
<dbReference type="PANTHER" id="PTHR46146:SF23">
    <property type="entry name" value="PROTEIN KINASE DOMAIN-CONTAINING PROTEIN"/>
    <property type="match status" value="1"/>
</dbReference>
<dbReference type="InterPro" id="IPR008271">
    <property type="entry name" value="Ser/Thr_kinase_AS"/>
</dbReference>
<keyword evidence="1 7" id="KW-0723">Serine/threonine-protein kinase</keyword>
<evidence type="ECO:0000256" key="1">
    <source>
        <dbReference type="ARBA" id="ARBA00022527"/>
    </source>
</evidence>
<proteinExistence type="inferred from homology"/>
<dbReference type="OrthoDB" id="4062651at2759"/>
<dbReference type="PRINTS" id="PR00109">
    <property type="entry name" value="TYRKINASE"/>
</dbReference>
<dbReference type="SMART" id="SM00220">
    <property type="entry name" value="S_TKc"/>
    <property type="match status" value="1"/>
</dbReference>
<dbReference type="Proteomes" id="UP000639772">
    <property type="component" value="Chromosome 6"/>
</dbReference>
<dbReference type="GO" id="GO:0004674">
    <property type="term" value="F:protein serine/threonine kinase activity"/>
    <property type="evidence" value="ECO:0007669"/>
    <property type="project" value="UniProtKB-KW"/>
</dbReference>
<dbReference type="GO" id="GO:0005524">
    <property type="term" value="F:ATP binding"/>
    <property type="evidence" value="ECO:0007669"/>
    <property type="project" value="UniProtKB-UniRule"/>
</dbReference>
<comment type="caution">
    <text evidence="9">The sequence shown here is derived from an EMBL/GenBank/DDBJ whole genome shotgun (WGS) entry which is preliminary data.</text>
</comment>
<dbReference type="AlphaFoldDB" id="A0A835UXJ7"/>
<feature type="domain" description="Protein kinase" evidence="8">
    <location>
        <begin position="16"/>
        <end position="284"/>
    </location>
</feature>
<dbReference type="Pfam" id="PF00069">
    <property type="entry name" value="Pkinase"/>
    <property type="match status" value="1"/>
</dbReference>
<evidence type="ECO:0000313" key="9">
    <source>
        <dbReference type="EMBL" id="KAG0477503.1"/>
    </source>
</evidence>
<evidence type="ECO:0000313" key="11">
    <source>
        <dbReference type="Proteomes" id="UP000636800"/>
    </source>
</evidence>
<feature type="binding site" evidence="6">
    <location>
        <position position="44"/>
    </location>
    <ligand>
        <name>ATP</name>
        <dbReference type="ChEBI" id="CHEBI:30616"/>
    </ligand>
</feature>
<dbReference type="PROSITE" id="PS00108">
    <property type="entry name" value="PROTEIN_KINASE_ST"/>
    <property type="match status" value="1"/>
</dbReference>
<evidence type="ECO:0000256" key="7">
    <source>
        <dbReference type="RuleBase" id="RU000304"/>
    </source>
</evidence>
<dbReference type="Gene3D" id="1.10.510.10">
    <property type="entry name" value="Transferase(Phosphotransferase) domain 1"/>
    <property type="match status" value="1"/>
</dbReference>
<keyword evidence="3 6" id="KW-0547">Nucleotide-binding</keyword>
<keyword evidence="11" id="KW-1185">Reference proteome</keyword>
<organism evidence="9 11">
    <name type="scientific">Vanilla planifolia</name>
    <name type="common">Vanilla</name>
    <dbReference type="NCBI Taxonomy" id="51239"/>
    <lineage>
        <taxon>Eukaryota</taxon>
        <taxon>Viridiplantae</taxon>
        <taxon>Streptophyta</taxon>
        <taxon>Embryophyta</taxon>
        <taxon>Tracheophyta</taxon>
        <taxon>Spermatophyta</taxon>
        <taxon>Magnoliopsida</taxon>
        <taxon>Liliopsida</taxon>
        <taxon>Asparagales</taxon>
        <taxon>Orchidaceae</taxon>
        <taxon>Vanilloideae</taxon>
        <taxon>Vanilleae</taxon>
        <taxon>Vanilla</taxon>
    </lineage>
</organism>
<dbReference type="PROSITE" id="PS00107">
    <property type="entry name" value="PROTEIN_KINASE_ATP"/>
    <property type="match status" value="1"/>
</dbReference>
<dbReference type="InterPro" id="IPR001245">
    <property type="entry name" value="Ser-Thr/Tyr_kinase_cat_dom"/>
</dbReference>
<dbReference type="PROSITE" id="PS50011">
    <property type="entry name" value="PROTEIN_KINASE_DOM"/>
    <property type="match status" value="1"/>
</dbReference>
<dbReference type="PIRSF" id="PIRSF000654">
    <property type="entry name" value="Integrin-linked_kinase"/>
    <property type="match status" value="1"/>
</dbReference>
<dbReference type="Proteomes" id="UP000636800">
    <property type="component" value="Chromosome 6"/>
</dbReference>
<keyword evidence="5 6" id="KW-0067">ATP-binding</keyword>
<evidence type="ECO:0000256" key="6">
    <source>
        <dbReference type="PROSITE-ProRule" id="PRU10141"/>
    </source>
</evidence>
<dbReference type="PANTHER" id="PTHR46146">
    <property type="entry name" value="SERINE/THREONINE-PROTEIN KINASE-LIKE PROTEIN CCR4"/>
    <property type="match status" value="1"/>
</dbReference>
<gene>
    <name evidence="10" type="ORF">HPP92_013816</name>
    <name evidence="9" type="ORF">HPP92_014344</name>
</gene>
<dbReference type="EMBL" id="JADCNM010000006">
    <property type="protein sequence ID" value="KAG0479097.1"/>
    <property type="molecule type" value="Genomic_DNA"/>
</dbReference>
<keyword evidence="4" id="KW-0418">Kinase</keyword>
<comment type="similarity">
    <text evidence="7">Belongs to the protein kinase superfamily.</text>
</comment>